<dbReference type="InterPro" id="IPR006517">
    <property type="entry name" value="Phage_terminase_lsu-like_C"/>
</dbReference>
<evidence type="ECO:0000256" key="2">
    <source>
        <dbReference type="SAM" id="MobiDB-lite"/>
    </source>
</evidence>
<keyword evidence="5" id="KW-1185">Reference proteome</keyword>
<feature type="domain" description="Terminase large subunit gp17-like C-terminal" evidence="3">
    <location>
        <begin position="325"/>
        <end position="468"/>
    </location>
</feature>
<dbReference type="InterPro" id="IPR035421">
    <property type="entry name" value="Terminase_6C"/>
</dbReference>
<evidence type="ECO:0000313" key="4">
    <source>
        <dbReference type="EMBL" id="MBC2667199.1"/>
    </source>
</evidence>
<dbReference type="InterPro" id="IPR027417">
    <property type="entry name" value="P-loop_NTPase"/>
</dbReference>
<name>A0A7X1KN05_9SPHN</name>
<comment type="caution">
    <text evidence="4">The sequence shown here is derived from an EMBL/GenBank/DDBJ whole genome shotgun (WGS) entry which is preliminary data.</text>
</comment>
<dbReference type="EMBL" id="JACLAW010000016">
    <property type="protein sequence ID" value="MBC2667199.1"/>
    <property type="molecule type" value="Genomic_DNA"/>
</dbReference>
<evidence type="ECO:0000313" key="5">
    <source>
        <dbReference type="Proteomes" id="UP000566813"/>
    </source>
</evidence>
<dbReference type="Pfam" id="PF17289">
    <property type="entry name" value="Terminase_6C"/>
    <property type="match status" value="1"/>
</dbReference>
<dbReference type="RefSeq" id="WP_185665500.1">
    <property type="nucleotide sequence ID" value="NZ_JACLAW010000016.1"/>
</dbReference>
<sequence length="521" mass="58387">MIERGLPPGLADRFSDPVAVHNWLLVHDFAYFLRKAFAFVNGGEVMVWNWHFDAIVHQLDRVRAGDNRRLLITLPPRNGKSIAISVAWVAWMLGKNPALNFVCVSYSNELSGKLARDCLSVMQSAWYREAFPGTVIAQKRSANYDFETTRRGGRLSTSVGGTLTGRGGDIIIMDDVIKPEEANSETTRTFVNGWFRSTLSSRLDDKSRGTMLCVMQRLHEDDLAGMLLESGGWEHLTLAAIAEVDMTIPLTRRRVHRRKAGELLHPAREPLPVLMELKAAMGSYAFAAQYQQDPVPALGNVIRGEWFRTFATAGFARFPGTVIQSWDTASKDNPHNDWSVCVTALVRGNDVYILDLFRGRLQLPDLTRTAISLAREHRADVLLIEDQASGTQLIQNLRHDDPPGVPSPVGRRPETDKQSRALGVSAMIEAGRVHVPEDAPWLAEFIREVSAFPNGRHDDQVDALSQLLGWVRQHGAWWNSPPAAPEEIGIGYGFRYYGDERDEEDDEAWYNVNEDDDPGLY</sequence>
<evidence type="ECO:0000259" key="3">
    <source>
        <dbReference type="Pfam" id="PF17289"/>
    </source>
</evidence>
<accession>A0A7X1KN05</accession>
<dbReference type="Gene3D" id="3.40.50.300">
    <property type="entry name" value="P-loop containing nucleotide triphosphate hydrolases"/>
    <property type="match status" value="1"/>
</dbReference>
<dbReference type="AlphaFoldDB" id="A0A7X1KN05"/>
<dbReference type="Proteomes" id="UP000566813">
    <property type="component" value="Unassembled WGS sequence"/>
</dbReference>
<evidence type="ECO:0000256" key="1">
    <source>
        <dbReference type="ARBA" id="ARBA00022612"/>
    </source>
</evidence>
<proteinExistence type="predicted"/>
<keyword evidence="1" id="KW-1188">Viral release from host cell</keyword>
<organism evidence="4 5">
    <name type="scientific">Novosphingobium flavum</name>
    <dbReference type="NCBI Taxonomy" id="1778672"/>
    <lineage>
        <taxon>Bacteria</taxon>
        <taxon>Pseudomonadati</taxon>
        <taxon>Pseudomonadota</taxon>
        <taxon>Alphaproteobacteria</taxon>
        <taxon>Sphingomonadales</taxon>
        <taxon>Sphingomonadaceae</taxon>
        <taxon>Novosphingobium</taxon>
    </lineage>
</organism>
<gene>
    <name evidence="4" type="primary">terL</name>
    <name evidence="4" type="ORF">H7F51_16890</name>
</gene>
<protein>
    <submittedName>
        <fullName evidence="4">Phage terminase large subunit</fullName>
    </submittedName>
</protein>
<reference evidence="4 5" key="1">
    <citation type="submission" date="2020-08" db="EMBL/GenBank/DDBJ databases">
        <title>The genome sequence of type strain Novosphingobium flavum NBRC 111647.</title>
        <authorList>
            <person name="Liu Y."/>
        </authorList>
    </citation>
    <scope>NUCLEOTIDE SEQUENCE [LARGE SCALE GENOMIC DNA]</scope>
    <source>
        <strain evidence="4 5">NBRC 111647</strain>
    </source>
</reference>
<dbReference type="Gene3D" id="3.30.420.240">
    <property type="match status" value="1"/>
</dbReference>
<dbReference type="NCBIfam" id="TIGR01630">
    <property type="entry name" value="psiM2_ORF9"/>
    <property type="match status" value="1"/>
</dbReference>
<feature type="region of interest" description="Disordered" evidence="2">
    <location>
        <begin position="398"/>
        <end position="417"/>
    </location>
</feature>